<dbReference type="InterPro" id="IPR036388">
    <property type="entry name" value="WH-like_DNA-bd_sf"/>
</dbReference>
<evidence type="ECO:0000256" key="1">
    <source>
        <dbReference type="ARBA" id="ARBA00009437"/>
    </source>
</evidence>
<dbReference type="FunFam" id="1.10.10.10:FF:000001">
    <property type="entry name" value="LysR family transcriptional regulator"/>
    <property type="match status" value="1"/>
</dbReference>
<dbReference type="Pfam" id="PF03466">
    <property type="entry name" value="LysR_substrate"/>
    <property type="match status" value="1"/>
</dbReference>
<dbReference type="SUPFAM" id="SSF53850">
    <property type="entry name" value="Periplasmic binding protein-like II"/>
    <property type="match status" value="1"/>
</dbReference>
<dbReference type="PRINTS" id="PR00039">
    <property type="entry name" value="HTHLYSR"/>
</dbReference>
<dbReference type="GO" id="GO:0003700">
    <property type="term" value="F:DNA-binding transcription factor activity"/>
    <property type="evidence" value="ECO:0007669"/>
    <property type="project" value="InterPro"/>
</dbReference>
<dbReference type="InterPro" id="IPR005119">
    <property type="entry name" value="LysR_subst-bd"/>
</dbReference>
<reference evidence="6 7" key="1">
    <citation type="submission" date="2017-05" db="EMBL/GenBank/DDBJ databases">
        <authorList>
            <person name="Song R."/>
            <person name="Chenine A.L."/>
            <person name="Ruprecht R.M."/>
        </authorList>
    </citation>
    <scope>NUCLEOTIDE SEQUENCE [LARGE SCALE GENOMIC DNA]</scope>
    <source>
        <strain evidence="6 7">DSM 26136</strain>
    </source>
</reference>
<dbReference type="SUPFAM" id="SSF46785">
    <property type="entry name" value="Winged helix' DNA-binding domain"/>
    <property type="match status" value="1"/>
</dbReference>
<comment type="similarity">
    <text evidence="1">Belongs to the LysR transcriptional regulatory family.</text>
</comment>
<evidence type="ECO:0000256" key="2">
    <source>
        <dbReference type="ARBA" id="ARBA00023015"/>
    </source>
</evidence>
<evidence type="ECO:0000259" key="5">
    <source>
        <dbReference type="PROSITE" id="PS50931"/>
    </source>
</evidence>
<dbReference type="GO" id="GO:0000976">
    <property type="term" value="F:transcription cis-regulatory region binding"/>
    <property type="evidence" value="ECO:0007669"/>
    <property type="project" value="TreeGrafter"/>
</dbReference>
<dbReference type="Proteomes" id="UP000196138">
    <property type="component" value="Chromosome"/>
</dbReference>
<dbReference type="KEGG" id="cser:CCO03_03520"/>
<evidence type="ECO:0000313" key="7">
    <source>
        <dbReference type="Proteomes" id="UP000196138"/>
    </source>
</evidence>
<keyword evidence="3" id="KW-0238">DNA-binding</keyword>
<dbReference type="PANTHER" id="PTHR30126:SF77">
    <property type="entry name" value="TRANSCRIPTIONAL REGULATORY PROTEIN"/>
    <property type="match status" value="1"/>
</dbReference>
<dbReference type="RefSeq" id="WP_087277326.1">
    <property type="nucleotide sequence ID" value="NZ_CP021455.1"/>
</dbReference>
<evidence type="ECO:0000256" key="4">
    <source>
        <dbReference type="ARBA" id="ARBA00023163"/>
    </source>
</evidence>
<dbReference type="PROSITE" id="PS50931">
    <property type="entry name" value="HTH_LYSR"/>
    <property type="match status" value="1"/>
</dbReference>
<keyword evidence="7" id="KW-1185">Reference proteome</keyword>
<dbReference type="InterPro" id="IPR036390">
    <property type="entry name" value="WH_DNA-bd_sf"/>
</dbReference>
<dbReference type="EMBL" id="CP021455">
    <property type="protein sequence ID" value="ARU03872.1"/>
    <property type="molecule type" value="Genomic_DNA"/>
</dbReference>
<dbReference type="PANTHER" id="PTHR30126">
    <property type="entry name" value="HTH-TYPE TRANSCRIPTIONAL REGULATOR"/>
    <property type="match status" value="1"/>
</dbReference>
<keyword evidence="4" id="KW-0804">Transcription</keyword>
<proteinExistence type="inferred from homology"/>
<dbReference type="Gene3D" id="1.10.10.10">
    <property type="entry name" value="Winged helix-like DNA-binding domain superfamily/Winged helix DNA-binding domain"/>
    <property type="match status" value="1"/>
</dbReference>
<dbReference type="CDD" id="cd05466">
    <property type="entry name" value="PBP2_LTTR_substrate"/>
    <property type="match status" value="1"/>
</dbReference>
<gene>
    <name evidence="6" type="ORF">CCO03_03520</name>
</gene>
<evidence type="ECO:0000313" key="6">
    <source>
        <dbReference type="EMBL" id="ARU03872.1"/>
    </source>
</evidence>
<accession>A0A1Y0EKQ5</accession>
<dbReference type="Gene3D" id="3.40.190.10">
    <property type="entry name" value="Periplasmic binding protein-like II"/>
    <property type="match status" value="2"/>
</dbReference>
<protein>
    <submittedName>
        <fullName evidence="6">LysR family transcriptional regulator</fullName>
    </submittedName>
</protein>
<dbReference type="AlphaFoldDB" id="A0A1Y0EKQ5"/>
<keyword evidence="2" id="KW-0805">Transcription regulation</keyword>
<dbReference type="OrthoDB" id="9803735at2"/>
<dbReference type="InterPro" id="IPR000847">
    <property type="entry name" value="LysR_HTH_N"/>
</dbReference>
<dbReference type="Pfam" id="PF00126">
    <property type="entry name" value="HTH_1"/>
    <property type="match status" value="1"/>
</dbReference>
<feature type="domain" description="HTH lysR-type" evidence="5">
    <location>
        <begin position="1"/>
        <end position="58"/>
    </location>
</feature>
<organism evidence="6 7">
    <name type="scientific">Comamonas serinivorans</name>
    <dbReference type="NCBI Taxonomy" id="1082851"/>
    <lineage>
        <taxon>Bacteria</taxon>
        <taxon>Pseudomonadati</taxon>
        <taxon>Pseudomonadota</taxon>
        <taxon>Betaproteobacteria</taxon>
        <taxon>Burkholderiales</taxon>
        <taxon>Comamonadaceae</taxon>
        <taxon>Comamonas</taxon>
    </lineage>
</organism>
<sequence length="320" mass="35555">MNLRFIETFVLLAELRNFRMTAERLFTTQAAVSSRIASLEQEFGVRLFDRSQREVTLTSDGAKALVHAERMLKLMREMREDMLDKQAFAGVIRIGAIESVVHSWFPDFLQLLHQRYPRLQVEIACDTTVHLSEQLGRGQLDVSLQAKPVASGAVSHVSLGEFPMAWVGGPQLGIGDDTLSLGDLATFPIMSFARGSEPYAAIEQLLCTESSARVHLNCIASVATMIRVVCDGLGIAVVPPAVIQRELAEQRLRTLRVDREFPPLRLVAAYRNDHENPLTQDVARVAEETATAFALQQGQGVARLPLHDPDTEYGVFMQSR</sequence>
<evidence type="ECO:0000256" key="3">
    <source>
        <dbReference type="ARBA" id="ARBA00023125"/>
    </source>
</evidence>
<name>A0A1Y0EKQ5_9BURK</name>